<feature type="transmembrane region" description="Helical" evidence="2">
    <location>
        <begin position="71"/>
        <end position="90"/>
    </location>
</feature>
<feature type="transmembrane region" description="Helical" evidence="2">
    <location>
        <begin position="96"/>
        <end position="117"/>
    </location>
</feature>
<keyword evidence="5" id="KW-1185">Reference proteome</keyword>
<comment type="caution">
    <text evidence="4">The sequence shown here is derived from an EMBL/GenBank/DDBJ whole genome shotgun (WGS) entry which is preliminary data.</text>
</comment>
<feature type="domain" description="PIN" evidence="3">
    <location>
        <begin position="220"/>
        <end position="335"/>
    </location>
</feature>
<accession>A0A841RR52</accession>
<keyword evidence="2" id="KW-1133">Transmembrane helix</keyword>
<dbReference type="Pfam" id="PF13638">
    <property type="entry name" value="PIN_4"/>
    <property type="match status" value="1"/>
</dbReference>
<dbReference type="AlphaFoldDB" id="A0A841RR52"/>
<evidence type="ECO:0000313" key="5">
    <source>
        <dbReference type="Proteomes" id="UP000572212"/>
    </source>
</evidence>
<evidence type="ECO:0000313" key="4">
    <source>
        <dbReference type="EMBL" id="MBB6513836.1"/>
    </source>
</evidence>
<name>A0A841RR52_9BACI</name>
<evidence type="ECO:0000259" key="3">
    <source>
        <dbReference type="Pfam" id="PF13638"/>
    </source>
</evidence>
<dbReference type="EMBL" id="JACHON010000017">
    <property type="protein sequence ID" value="MBB6513836.1"/>
    <property type="molecule type" value="Genomic_DNA"/>
</dbReference>
<feature type="transmembrane region" description="Helical" evidence="2">
    <location>
        <begin position="6"/>
        <end position="25"/>
    </location>
</feature>
<gene>
    <name evidence="4" type="ORF">GGQ92_002655</name>
</gene>
<keyword evidence="1" id="KW-0175">Coiled coil</keyword>
<proteinExistence type="predicted"/>
<dbReference type="Gene3D" id="3.40.50.1010">
    <property type="entry name" value="5'-nuclease"/>
    <property type="match status" value="1"/>
</dbReference>
<dbReference type="InterPro" id="IPR002716">
    <property type="entry name" value="PIN_dom"/>
</dbReference>
<keyword evidence="2" id="KW-0472">Membrane</keyword>
<dbReference type="RefSeq" id="WP_184249716.1">
    <property type="nucleotide sequence ID" value="NZ_BAAACU010000015.1"/>
</dbReference>
<keyword evidence="2" id="KW-0812">Transmembrane</keyword>
<organism evidence="4 5">
    <name type="scientific">Gracilibacillus halotolerans</name>
    <dbReference type="NCBI Taxonomy" id="74386"/>
    <lineage>
        <taxon>Bacteria</taxon>
        <taxon>Bacillati</taxon>
        <taxon>Bacillota</taxon>
        <taxon>Bacilli</taxon>
        <taxon>Bacillales</taxon>
        <taxon>Bacillaceae</taxon>
        <taxon>Gracilibacillus</taxon>
    </lineage>
</organism>
<protein>
    <recommendedName>
        <fullName evidence="3">PIN domain-containing protein</fullName>
    </recommendedName>
</protein>
<evidence type="ECO:0000256" key="2">
    <source>
        <dbReference type="SAM" id="Phobius"/>
    </source>
</evidence>
<sequence>MVDIIANITFVMFSFGISTFMVLWYSRQMEIQSAYPYQESIAGWVALSIGSPIKSASILYGQDTSMARKDFYGVIIFSITFFTLTNFVYFRGHLENGGVLLVAIILFVLFFSLRQYFAIKYIYQSKPLINALKENHQQLKKRKKELERLQNSILHLKKRARWVENIYMKWERPYEKLLERKEDMQWSIDERKKQLNGRLRALAYNMEKFSELDSDTILALDANILMMADDYIIEEIKKFPILISKRVQQEWDKNKTSEDKQKGYRARRAIRRLVELPHFEFTVSKWQDSFLKKNNLMKGIPDEEIIADYLYEKQQGKNIVVLSGDLNFQASAKVHMPIIAFEKMDTFS</sequence>
<evidence type="ECO:0000256" key="1">
    <source>
        <dbReference type="SAM" id="Coils"/>
    </source>
</evidence>
<feature type="coiled-coil region" evidence="1">
    <location>
        <begin position="129"/>
        <end position="159"/>
    </location>
</feature>
<reference evidence="4 5" key="1">
    <citation type="submission" date="2020-08" db="EMBL/GenBank/DDBJ databases">
        <title>Genomic Encyclopedia of Type Strains, Phase IV (KMG-IV): sequencing the most valuable type-strain genomes for metagenomic binning, comparative biology and taxonomic classification.</title>
        <authorList>
            <person name="Goeker M."/>
        </authorList>
    </citation>
    <scope>NUCLEOTIDE SEQUENCE [LARGE SCALE GENOMIC DNA]</scope>
    <source>
        <strain evidence="4 5">DSM 11805</strain>
    </source>
</reference>
<dbReference type="Proteomes" id="UP000572212">
    <property type="component" value="Unassembled WGS sequence"/>
</dbReference>